<keyword evidence="3" id="KW-1185">Reference proteome</keyword>
<accession>A0ABV7UCH6</accession>
<name>A0ABV7UCH6_9HYPH</name>
<organism evidence="2 3">
    <name type="scientific">Camelimonas fluminis</name>
    <dbReference type="NCBI Taxonomy" id="1576911"/>
    <lineage>
        <taxon>Bacteria</taxon>
        <taxon>Pseudomonadati</taxon>
        <taxon>Pseudomonadota</taxon>
        <taxon>Alphaproteobacteria</taxon>
        <taxon>Hyphomicrobiales</taxon>
        <taxon>Chelatococcaceae</taxon>
        <taxon>Camelimonas</taxon>
    </lineage>
</organism>
<dbReference type="Pfam" id="PF13508">
    <property type="entry name" value="Acetyltransf_7"/>
    <property type="match status" value="1"/>
</dbReference>
<evidence type="ECO:0000259" key="1">
    <source>
        <dbReference type="PROSITE" id="PS51186"/>
    </source>
</evidence>
<dbReference type="PANTHER" id="PTHR43072">
    <property type="entry name" value="N-ACETYLTRANSFERASE"/>
    <property type="match status" value="1"/>
</dbReference>
<dbReference type="RefSeq" id="WP_191317688.1">
    <property type="nucleotide sequence ID" value="NZ_BNCG01000001.1"/>
</dbReference>
<dbReference type="Gene3D" id="3.40.630.30">
    <property type="match status" value="1"/>
</dbReference>
<dbReference type="InterPro" id="IPR016181">
    <property type="entry name" value="Acyl_CoA_acyltransferase"/>
</dbReference>
<evidence type="ECO:0000313" key="2">
    <source>
        <dbReference type="EMBL" id="MFC3636201.1"/>
    </source>
</evidence>
<dbReference type="PROSITE" id="PS51186">
    <property type="entry name" value="GNAT"/>
    <property type="match status" value="1"/>
</dbReference>
<protein>
    <submittedName>
        <fullName evidence="2">GNAT family N-acetyltransferase</fullName>
        <ecNumber evidence="2">2.3.-.-</ecNumber>
    </submittedName>
</protein>
<keyword evidence="2" id="KW-0808">Transferase</keyword>
<comment type="caution">
    <text evidence="2">The sequence shown here is derived from an EMBL/GenBank/DDBJ whole genome shotgun (WGS) entry which is preliminary data.</text>
</comment>
<proteinExistence type="predicted"/>
<reference evidence="3" key="1">
    <citation type="journal article" date="2019" name="Int. J. Syst. Evol. Microbiol.">
        <title>The Global Catalogue of Microorganisms (GCM) 10K type strain sequencing project: providing services to taxonomists for standard genome sequencing and annotation.</title>
        <authorList>
            <consortium name="The Broad Institute Genomics Platform"/>
            <consortium name="The Broad Institute Genome Sequencing Center for Infectious Disease"/>
            <person name="Wu L."/>
            <person name="Ma J."/>
        </authorList>
    </citation>
    <scope>NUCLEOTIDE SEQUENCE [LARGE SCALE GENOMIC DNA]</scope>
    <source>
        <strain evidence="3">KCTC 42282</strain>
    </source>
</reference>
<dbReference type="CDD" id="cd04301">
    <property type="entry name" value="NAT_SF"/>
    <property type="match status" value="1"/>
</dbReference>
<evidence type="ECO:0000313" key="3">
    <source>
        <dbReference type="Proteomes" id="UP001595704"/>
    </source>
</evidence>
<gene>
    <name evidence="2" type="ORF">ACFONL_02215</name>
</gene>
<dbReference type="GO" id="GO:0016746">
    <property type="term" value="F:acyltransferase activity"/>
    <property type="evidence" value="ECO:0007669"/>
    <property type="project" value="UniProtKB-KW"/>
</dbReference>
<keyword evidence="2" id="KW-0012">Acyltransferase</keyword>
<dbReference type="EC" id="2.3.-.-" evidence="2"/>
<feature type="domain" description="N-acetyltransferase" evidence="1">
    <location>
        <begin position="1"/>
        <end position="165"/>
    </location>
</feature>
<sequence>MVRPAVTGDATSLAALSIEVWLNTYIRNGVNAFFADYALAQYTGAYFGEVLSNSAERILVSDNAQGIDGFVRVTTGAAAPAPGCSDVTIATLYVQPRHQGSGVGKRLLEAGLACCAATGRPDAWLTVNAENERAIRFYLNHGFQQVGDTHFHIGDQAYPNHVMRFVFGAS</sequence>
<dbReference type="Proteomes" id="UP001595704">
    <property type="component" value="Unassembled WGS sequence"/>
</dbReference>
<dbReference type="EMBL" id="JBHRYC010000023">
    <property type="protein sequence ID" value="MFC3636201.1"/>
    <property type="molecule type" value="Genomic_DNA"/>
</dbReference>
<dbReference type="SUPFAM" id="SSF55729">
    <property type="entry name" value="Acyl-CoA N-acyltransferases (Nat)"/>
    <property type="match status" value="1"/>
</dbReference>
<dbReference type="InterPro" id="IPR000182">
    <property type="entry name" value="GNAT_dom"/>
</dbReference>